<feature type="non-terminal residue" evidence="2">
    <location>
        <position position="1"/>
    </location>
</feature>
<dbReference type="EMBL" id="GDID01005384">
    <property type="protein sequence ID" value="JAP91222.1"/>
    <property type="molecule type" value="Transcribed_RNA"/>
</dbReference>
<gene>
    <name evidence="2" type="ORF">TPC1_17226</name>
</gene>
<name>A0A146K2V0_9EUKA</name>
<keyword evidence="2" id="KW-0808">Transferase</keyword>
<dbReference type="Gene3D" id="1.10.510.10">
    <property type="entry name" value="Transferase(Phosphotransferase) domain 1"/>
    <property type="match status" value="1"/>
</dbReference>
<sequence length="304" mass="35711">AEIRIDEELDQKYFEKDFKHPNLKKYGGQKYEQMEKQHYLLVNKDDNEKELHNCQGVDVFGLLLSLVDAAYYLHANDSMHKNITPQNVLVTTTNGKTHVMLTKYGFSRKITSMQDSYTSPSIVENNYDFMMDLWSIVAVVLEYEQKKKFSPICYLDPAQMKKEVDKVTNGDLKIMLQSLLTDSYSNFYKDEKVIQKHQALESQFVLNEIPQEIDEILLVDSDETNAELYNEVKTKVKEKPEMQKADLIRTIVNSTGKQKQFEKMYEVMFNKTENPKQYSEYDLNDFTRLVIWLIKIEMQQNGLI</sequence>
<protein>
    <submittedName>
        <fullName evidence="2">Kinase</fullName>
    </submittedName>
</protein>
<dbReference type="GO" id="GO:0004672">
    <property type="term" value="F:protein kinase activity"/>
    <property type="evidence" value="ECO:0007669"/>
    <property type="project" value="InterPro"/>
</dbReference>
<dbReference type="SUPFAM" id="SSF56112">
    <property type="entry name" value="Protein kinase-like (PK-like)"/>
    <property type="match status" value="1"/>
</dbReference>
<organism evidence="2">
    <name type="scientific">Trepomonas sp. PC1</name>
    <dbReference type="NCBI Taxonomy" id="1076344"/>
    <lineage>
        <taxon>Eukaryota</taxon>
        <taxon>Metamonada</taxon>
        <taxon>Diplomonadida</taxon>
        <taxon>Hexamitidae</taxon>
        <taxon>Hexamitinae</taxon>
        <taxon>Trepomonas</taxon>
    </lineage>
</organism>
<keyword evidence="2" id="KW-0418">Kinase</keyword>
<dbReference type="InterPro" id="IPR011009">
    <property type="entry name" value="Kinase-like_dom_sf"/>
</dbReference>
<dbReference type="AlphaFoldDB" id="A0A146K2V0"/>
<accession>A0A146K2V0</accession>
<dbReference type="Pfam" id="PF00069">
    <property type="entry name" value="Pkinase"/>
    <property type="match status" value="1"/>
</dbReference>
<feature type="domain" description="Protein kinase" evidence="1">
    <location>
        <begin position="1"/>
        <end position="200"/>
    </location>
</feature>
<dbReference type="InterPro" id="IPR000719">
    <property type="entry name" value="Prot_kinase_dom"/>
</dbReference>
<evidence type="ECO:0000313" key="2">
    <source>
        <dbReference type="EMBL" id="JAP91222.1"/>
    </source>
</evidence>
<dbReference type="PROSITE" id="PS50011">
    <property type="entry name" value="PROTEIN_KINASE_DOM"/>
    <property type="match status" value="1"/>
</dbReference>
<dbReference type="GO" id="GO:0005524">
    <property type="term" value="F:ATP binding"/>
    <property type="evidence" value="ECO:0007669"/>
    <property type="project" value="InterPro"/>
</dbReference>
<reference evidence="2" key="1">
    <citation type="submission" date="2015-07" db="EMBL/GenBank/DDBJ databases">
        <title>Adaptation to a free-living lifestyle via gene acquisitions in the diplomonad Trepomonas sp. PC1.</title>
        <authorList>
            <person name="Xu F."/>
            <person name="Jerlstrom-Hultqvist J."/>
            <person name="Kolisko M."/>
            <person name="Simpson A.G.B."/>
            <person name="Roger A.J."/>
            <person name="Svard S.G."/>
            <person name="Andersson J.O."/>
        </authorList>
    </citation>
    <scope>NUCLEOTIDE SEQUENCE</scope>
    <source>
        <strain evidence="2">PC1</strain>
    </source>
</reference>
<proteinExistence type="predicted"/>
<evidence type="ECO:0000259" key="1">
    <source>
        <dbReference type="PROSITE" id="PS50011"/>
    </source>
</evidence>